<evidence type="ECO:0000259" key="5">
    <source>
        <dbReference type="Pfam" id="PF00294"/>
    </source>
</evidence>
<reference evidence="6" key="1">
    <citation type="submission" date="2020-10" db="EMBL/GenBank/DDBJ databases">
        <authorList>
            <person name="Gilroy R."/>
        </authorList>
    </citation>
    <scope>NUCLEOTIDE SEQUENCE</scope>
    <source>
        <strain evidence="6">CHK195-4489</strain>
    </source>
</reference>
<dbReference type="SUPFAM" id="SSF53613">
    <property type="entry name" value="Ribokinase-like"/>
    <property type="match status" value="1"/>
</dbReference>
<evidence type="ECO:0000256" key="4">
    <source>
        <dbReference type="RuleBase" id="RU003704"/>
    </source>
</evidence>
<evidence type="ECO:0000256" key="2">
    <source>
        <dbReference type="ARBA" id="ARBA00022679"/>
    </source>
</evidence>
<sequence length="325" mass="34497">MFDVTAIGELLIDFTECGVSENGMRLFEQNPGGAVANVAAAVSKLGGSAAFLGKIGKDMHGEFLRGTLERAGVNTDGLVGTEDAFTTLAFVALRPDGERMFSFARKPGADLLLSPDEINYTVLEHTSILHTGSLALSDEPCRSAVLSVLDYAKRTRKTVSYDPNYRASLWKGEEEAVKYMRLIAGYADLIKISEEEISLITGKNDPEEAARILHDGGAACVAVTLGGRGALVSAQGQARQIPPFPVEKPTDTTGAGDSFWGAFLYRFVKSGKSPQEITVTDAADFAAWGNAAASLCIRKRGGIPALPSLEAVEALLSGSETTCRN</sequence>
<dbReference type="AlphaFoldDB" id="A0A9D1I8U1"/>
<dbReference type="PANTHER" id="PTHR43085">
    <property type="entry name" value="HEXOKINASE FAMILY MEMBER"/>
    <property type="match status" value="1"/>
</dbReference>
<dbReference type="GO" id="GO:0006000">
    <property type="term" value="P:fructose metabolic process"/>
    <property type="evidence" value="ECO:0007669"/>
    <property type="project" value="UniProtKB-ARBA"/>
</dbReference>
<gene>
    <name evidence="6" type="ORF">IAD50_08940</name>
</gene>
<dbReference type="PROSITE" id="PS00584">
    <property type="entry name" value="PFKB_KINASES_2"/>
    <property type="match status" value="1"/>
</dbReference>
<evidence type="ECO:0000313" key="7">
    <source>
        <dbReference type="Proteomes" id="UP000824089"/>
    </source>
</evidence>
<evidence type="ECO:0000256" key="3">
    <source>
        <dbReference type="ARBA" id="ARBA00022777"/>
    </source>
</evidence>
<keyword evidence="2 4" id="KW-0808">Transferase</keyword>
<dbReference type="InterPro" id="IPR050306">
    <property type="entry name" value="PfkB_Carbo_kinase"/>
</dbReference>
<dbReference type="Proteomes" id="UP000824089">
    <property type="component" value="Unassembled WGS sequence"/>
</dbReference>
<dbReference type="GO" id="GO:0008865">
    <property type="term" value="F:fructokinase activity"/>
    <property type="evidence" value="ECO:0007669"/>
    <property type="project" value="UniProtKB-ARBA"/>
</dbReference>
<dbReference type="InterPro" id="IPR002173">
    <property type="entry name" value="Carboh/pur_kinase_PfkB_CS"/>
</dbReference>
<dbReference type="CDD" id="cd01167">
    <property type="entry name" value="bac_FRK"/>
    <property type="match status" value="1"/>
</dbReference>
<dbReference type="InterPro" id="IPR002139">
    <property type="entry name" value="Ribo/fructo_kinase"/>
</dbReference>
<dbReference type="Pfam" id="PF00294">
    <property type="entry name" value="PfkB"/>
    <property type="match status" value="1"/>
</dbReference>
<protein>
    <submittedName>
        <fullName evidence="6">Carbohydrate kinase</fullName>
    </submittedName>
</protein>
<organism evidence="6 7">
    <name type="scientific">Candidatus Egerieisoma faecipullorum</name>
    <dbReference type="NCBI Taxonomy" id="2840963"/>
    <lineage>
        <taxon>Bacteria</taxon>
        <taxon>Bacillati</taxon>
        <taxon>Bacillota</taxon>
        <taxon>Clostridia</taxon>
        <taxon>Eubacteriales</taxon>
        <taxon>Clostridiaceae</taxon>
        <taxon>Clostridiaceae incertae sedis</taxon>
        <taxon>Candidatus Egerieisoma</taxon>
    </lineage>
</organism>
<dbReference type="PRINTS" id="PR00990">
    <property type="entry name" value="RIBOKINASE"/>
</dbReference>
<dbReference type="InterPro" id="IPR029056">
    <property type="entry name" value="Ribokinase-like"/>
</dbReference>
<proteinExistence type="inferred from homology"/>
<comment type="similarity">
    <text evidence="1 4">Belongs to the carbohydrate kinase PfkB family.</text>
</comment>
<keyword evidence="3 4" id="KW-0418">Kinase</keyword>
<feature type="domain" description="Carbohydrate kinase PfkB" evidence="5">
    <location>
        <begin position="2"/>
        <end position="307"/>
    </location>
</feature>
<evidence type="ECO:0000256" key="1">
    <source>
        <dbReference type="ARBA" id="ARBA00010688"/>
    </source>
</evidence>
<dbReference type="EMBL" id="DVMM01000199">
    <property type="protein sequence ID" value="HIU30403.1"/>
    <property type="molecule type" value="Genomic_DNA"/>
</dbReference>
<dbReference type="InterPro" id="IPR011611">
    <property type="entry name" value="PfkB_dom"/>
</dbReference>
<evidence type="ECO:0000313" key="6">
    <source>
        <dbReference type="EMBL" id="HIU30403.1"/>
    </source>
</evidence>
<name>A0A9D1I8U1_9CLOT</name>
<dbReference type="Gene3D" id="3.40.1190.20">
    <property type="match status" value="1"/>
</dbReference>
<reference evidence="6" key="2">
    <citation type="journal article" date="2021" name="PeerJ">
        <title>Extensive microbial diversity within the chicken gut microbiome revealed by metagenomics and culture.</title>
        <authorList>
            <person name="Gilroy R."/>
            <person name="Ravi A."/>
            <person name="Getino M."/>
            <person name="Pursley I."/>
            <person name="Horton D.L."/>
            <person name="Alikhan N.F."/>
            <person name="Baker D."/>
            <person name="Gharbi K."/>
            <person name="Hall N."/>
            <person name="Watson M."/>
            <person name="Adriaenssens E.M."/>
            <person name="Foster-Nyarko E."/>
            <person name="Jarju S."/>
            <person name="Secka A."/>
            <person name="Antonio M."/>
            <person name="Oren A."/>
            <person name="Chaudhuri R.R."/>
            <person name="La Ragione R."/>
            <person name="Hildebrand F."/>
            <person name="Pallen M.J."/>
        </authorList>
    </citation>
    <scope>NUCLEOTIDE SEQUENCE</scope>
    <source>
        <strain evidence="6">CHK195-4489</strain>
    </source>
</reference>
<dbReference type="PANTHER" id="PTHR43085:SF54">
    <property type="entry name" value="PUTATIVE-RELATED"/>
    <property type="match status" value="1"/>
</dbReference>
<comment type="caution">
    <text evidence="6">The sequence shown here is derived from an EMBL/GenBank/DDBJ whole genome shotgun (WGS) entry which is preliminary data.</text>
</comment>
<accession>A0A9D1I8U1</accession>